<feature type="region of interest" description="Disordered" evidence="7">
    <location>
        <begin position="1"/>
        <end position="20"/>
    </location>
</feature>
<keyword evidence="2" id="KW-0349">Heme</keyword>
<dbReference type="OrthoDB" id="5500002at2"/>
<dbReference type="InterPro" id="IPR002397">
    <property type="entry name" value="Cyt_P450_B"/>
</dbReference>
<dbReference type="GO" id="GO:0004497">
    <property type="term" value="F:monooxygenase activity"/>
    <property type="evidence" value="ECO:0007669"/>
    <property type="project" value="UniProtKB-KW"/>
</dbReference>
<evidence type="ECO:0000256" key="2">
    <source>
        <dbReference type="ARBA" id="ARBA00022617"/>
    </source>
</evidence>
<dbReference type="PRINTS" id="PR00359">
    <property type="entry name" value="BP450"/>
</dbReference>
<evidence type="ECO:0000256" key="4">
    <source>
        <dbReference type="ARBA" id="ARBA00023002"/>
    </source>
</evidence>
<dbReference type="RefSeq" id="WP_042445946.1">
    <property type="nucleotide sequence ID" value="NZ_BBPN01000010.1"/>
</dbReference>
<dbReference type="InterPro" id="IPR001128">
    <property type="entry name" value="Cyt_P450"/>
</dbReference>
<evidence type="ECO:0000313" key="8">
    <source>
        <dbReference type="EMBL" id="SEM07981.1"/>
    </source>
</evidence>
<dbReference type="CDD" id="cd11029">
    <property type="entry name" value="CYP107-like"/>
    <property type="match status" value="1"/>
</dbReference>
<dbReference type="InterPro" id="IPR036396">
    <property type="entry name" value="Cyt_P450_sf"/>
</dbReference>
<comment type="similarity">
    <text evidence="1">Belongs to the cytochrome P450 family.</text>
</comment>
<evidence type="ECO:0000256" key="6">
    <source>
        <dbReference type="ARBA" id="ARBA00023033"/>
    </source>
</evidence>
<evidence type="ECO:0000256" key="3">
    <source>
        <dbReference type="ARBA" id="ARBA00022723"/>
    </source>
</evidence>
<organism evidence="8 9">
    <name type="scientific">Streptacidiphilus jiangxiensis</name>
    <dbReference type="NCBI Taxonomy" id="235985"/>
    <lineage>
        <taxon>Bacteria</taxon>
        <taxon>Bacillati</taxon>
        <taxon>Actinomycetota</taxon>
        <taxon>Actinomycetes</taxon>
        <taxon>Kitasatosporales</taxon>
        <taxon>Streptomycetaceae</taxon>
        <taxon>Streptacidiphilus</taxon>
    </lineage>
</organism>
<protein>
    <submittedName>
        <fullName evidence="8">Cytochrome P450</fullName>
    </submittedName>
</protein>
<dbReference type="Proteomes" id="UP000183015">
    <property type="component" value="Unassembled WGS sequence"/>
</dbReference>
<dbReference type="FunFam" id="1.10.630.10:FF:000018">
    <property type="entry name" value="Cytochrome P450 monooxygenase"/>
    <property type="match status" value="1"/>
</dbReference>
<dbReference type="GO" id="GO:0020037">
    <property type="term" value="F:heme binding"/>
    <property type="evidence" value="ECO:0007669"/>
    <property type="project" value="InterPro"/>
</dbReference>
<keyword evidence="5" id="KW-0408">Iron</keyword>
<dbReference type="EMBL" id="FOAZ01000018">
    <property type="protein sequence ID" value="SEM07981.1"/>
    <property type="molecule type" value="Genomic_DNA"/>
</dbReference>
<dbReference type="Gene3D" id="1.10.630.10">
    <property type="entry name" value="Cytochrome P450"/>
    <property type="match status" value="1"/>
</dbReference>
<evidence type="ECO:0000256" key="7">
    <source>
        <dbReference type="SAM" id="MobiDB-lite"/>
    </source>
</evidence>
<dbReference type="GO" id="GO:0005506">
    <property type="term" value="F:iron ion binding"/>
    <property type="evidence" value="ECO:0007669"/>
    <property type="project" value="InterPro"/>
</dbReference>
<evidence type="ECO:0000256" key="5">
    <source>
        <dbReference type="ARBA" id="ARBA00023004"/>
    </source>
</evidence>
<evidence type="ECO:0000313" key="9">
    <source>
        <dbReference type="Proteomes" id="UP000183015"/>
    </source>
</evidence>
<dbReference type="GO" id="GO:0016705">
    <property type="term" value="F:oxidoreductase activity, acting on paired donors, with incorporation or reduction of molecular oxygen"/>
    <property type="evidence" value="ECO:0007669"/>
    <property type="project" value="InterPro"/>
</dbReference>
<reference evidence="9" key="1">
    <citation type="submission" date="2016-10" db="EMBL/GenBank/DDBJ databases">
        <authorList>
            <person name="Varghese N."/>
        </authorList>
    </citation>
    <scope>NUCLEOTIDE SEQUENCE [LARGE SCALE GENOMIC DNA]</scope>
    <source>
        <strain evidence="9">DSM 45096 / BCRC 16803 / CGMCC 4.1857 / CIP 109030 / JCM 12277 / KCTC 19219 / NBRC 100920 / 33214</strain>
    </source>
</reference>
<keyword evidence="4" id="KW-0560">Oxidoreductase</keyword>
<keyword evidence="3" id="KW-0479">Metal-binding</keyword>
<dbReference type="PANTHER" id="PTHR46696">
    <property type="entry name" value="P450, PUTATIVE (EUROFUNG)-RELATED"/>
    <property type="match status" value="1"/>
</dbReference>
<gene>
    <name evidence="8" type="ORF">SAMN05414137_1186</name>
</gene>
<dbReference type="AlphaFoldDB" id="A0A1H7VFD9"/>
<dbReference type="PANTHER" id="PTHR46696:SF1">
    <property type="entry name" value="CYTOCHROME P450 YJIB-RELATED"/>
    <property type="match status" value="1"/>
</dbReference>
<evidence type="ECO:0000256" key="1">
    <source>
        <dbReference type="ARBA" id="ARBA00010617"/>
    </source>
</evidence>
<dbReference type="Pfam" id="PF00067">
    <property type="entry name" value="p450"/>
    <property type="match status" value="1"/>
</dbReference>
<keyword evidence="9" id="KW-1185">Reference proteome</keyword>
<dbReference type="STRING" id="235985.SAMN05414137_1186"/>
<name>A0A1H7VFD9_STRJI</name>
<sequence length="407" mass="43940">MTTAQHPPYRLDVHGTDQHGENAALRERGPVTQVELPGGLSAWAVTGHEELQTLLGDPRVGKNPGNWRALQEGQVPEGWPLLGMITIPGMTSADGEDHRRLRSLVSQGFTPRRVEALRPHVEAVVAELLAHLERLAPGPVDLREHYAYPLPMRVIGELLGIPEEMRDELHTHSGVLVRSSATPQESVAARNGMVALLGRVAAERREAAAAGSPGDDMTSALIAAREADDRLSEEEVVGTMMLMFIAGHATTLNLVTNAVRALSAFPEQRGAAVAGTVPWSAVVEETLRYDSPVAHFPMRFALDDIEIGGVVIRRGEGILASYAAAGRDPRRHEDAERFDTSRDPKRHLALGHGLHFCLGAPLARLEAEVALRELYGRFPGLEAVGETTPIASFVSNSVQSLPVVLKG</sequence>
<dbReference type="eggNOG" id="COG2124">
    <property type="taxonomic scope" value="Bacteria"/>
</dbReference>
<dbReference type="SUPFAM" id="SSF48264">
    <property type="entry name" value="Cytochrome P450"/>
    <property type="match status" value="1"/>
</dbReference>
<accession>A0A1H7VFD9</accession>
<proteinExistence type="inferred from homology"/>
<keyword evidence="6" id="KW-0503">Monooxygenase</keyword>
<feature type="compositionally biased region" description="Basic and acidic residues" evidence="7">
    <location>
        <begin position="9"/>
        <end position="20"/>
    </location>
</feature>